<dbReference type="GO" id="GO:0016020">
    <property type="term" value="C:membrane"/>
    <property type="evidence" value="ECO:0007669"/>
    <property type="project" value="UniProtKB-SubCell"/>
</dbReference>
<dbReference type="EMBL" id="JAFJZO010000011">
    <property type="protein sequence ID" value="KAG5510115.1"/>
    <property type="molecule type" value="Genomic_DNA"/>
</dbReference>
<evidence type="ECO:0000313" key="12">
    <source>
        <dbReference type="Proteomes" id="UP000674318"/>
    </source>
</evidence>
<dbReference type="PANTHER" id="PTHR19359:SF145">
    <property type="entry name" value="B5, PUTATIVE-RELATED"/>
    <property type="match status" value="1"/>
</dbReference>
<comment type="caution">
    <text evidence="11">The sequence shown here is derived from an EMBL/GenBank/DDBJ whole genome shotgun (WGS) entry which is preliminary data.</text>
</comment>
<name>A0A836IZ60_9TRYP</name>
<evidence type="ECO:0000256" key="5">
    <source>
        <dbReference type="ARBA" id="ARBA00023004"/>
    </source>
</evidence>
<feature type="transmembrane region" description="Helical" evidence="8">
    <location>
        <begin position="118"/>
        <end position="141"/>
    </location>
</feature>
<dbReference type="KEGG" id="phet:94293032"/>
<dbReference type="Proteomes" id="UP000674318">
    <property type="component" value="Unassembled WGS sequence"/>
</dbReference>
<keyword evidence="3 8" id="KW-0812">Transmembrane</keyword>
<organism evidence="11 12">
    <name type="scientific">Porcisia hertigi</name>
    <dbReference type="NCBI Taxonomy" id="2761500"/>
    <lineage>
        <taxon>Eukaryota</taxon>
        <taxon>Discoba</taxon>
        <taxon>Euglenozoa</taxon>
        <taxon>Kinetoplastea</taxon>
        <taxon>Metakinetoplastina</taxon>
        <taxon>Trypanosomatida</taxon>
        <taxon>Trypanosomatidae</taxon>
        <taxon>Leishmaniinae</taxon>
        <taxon>Porcisia</taxon>
    </lineage>
</organism>
<evidence type="ECO:0000256" key="1">
    <source>
        <dbReference type="ARBA" id="ARBA00004370"/>
    </source>
</evidence>
<keyword evidence="2 8" id="KW-0349">Heme</keyword>
<dbReference type="AlphaFoldDB" id="A0A836IZ60"/>
<dbReference type="PROSITE" id="PS00191">
    <property type="entry name" value="CYTOCHROME_B5_1"/>
    <property type="match status" value="1"/>
</dbReference>
<feature type="domain" description="Cytochrome b5 heme-binding" evidence="10">
    <location>
        <begin position="6"/>
        <end position="82"/>
    </location>
</feature>
<dbReference type="SMART" id="SM01117">
    <property type="entry name" value="Cyt-b5"/>
    <property type="match status" value="1"/>
</dbReference>
<comment type="subcellular location">
    <subcellularLocation>
        <location evidence="1">Membrane</location>
    </subcellularLocation>
</comment>
<dbReference type="Gene3D" id="3.10.120.10">
    <property type="entry name" value="Cytochrome b5-like heme/steroid binding domain"/>
    <property type="match status" value="1"/>
</dbReference>
<evidence type="ECO:0000313" key="11">
    <source>
        <dbReference type="EMBL" id="KAG5510115.1"/>
    </source>
</evidence>
<keyword evidence="4 8" id="KW-0479">Metal-binding</keyword>
<dbReference type="GO" id="GO:0020037">
    <property type="term" value="F:heme binding"/>
    <property type="evidence" value="ECO:0007669"/>
    <property type="project" value="UniProtKB-UniRule"/>
</dbReference>
<dbReference type="PANTHER" id="PTHR19359">
    <property type="entry name" value="CYTOCHROME B5"/>
    <property type="match status" value="1"/>
</dbReference>
<keyword evidence="12" id="KW-1185">Reference proteome</keyword>
<evidence type="ECO:0000256" key="7">
    <source>
        <dbReference type="ARBA" id="ARBA00038168"/>
    </source>
</evidence>
<evidence type="ECO:0000256" key="8">
    <source>
        <dbReference type="RuleBase" id="RU362121"/>
    </source>
</evidence>
<keyword evidence="5 8" id="KW-0408">Iron</keyword>
<dbReference type="Pfam" id="PF00173">
    <property type="entry name" value="Cyt-b5"/>
    <property type="match status" value="1"/>
</dbReference>
<dbReference type="InterPro" id="IPR050668">
    <property type="entry name" value="Cytochrome_b5"/>
</dbReference>
<dbReference type="SUPFAM" id="SSF55856">
    <property type="entry name" value="Cytochrome b5-like heme/steroid binding domain"/>
    <property type="match status" value="1"/>
</dbReference>
<keyword evidence="8" id="KW-1133">Transmembrane helix</keyword>
<comment type="similarity">
    <text evidence="7 8">Belongs to the cytochrome b5 family.</text>
</comment>
<dbReference type="PRINTS" id="PR00363">
    <property type="entry name" value="CYTOCHROMEB5"/>
</dbReference>
<dbReference type="InterPro" id="IPR018506">
    <property type="entry name" value="Cyt_B5_heme-BS"/>
</dbReference>
<dbReference type="GeneID" id="94293032"/>
<dbReference type="FunFam" id="3.10.120.10:FF:000002">
    <property type="entry name" value="Cytochrome b5 type B"/>
    <property type="match status" value="1"/>
</dbReference>
<dbReference type="InterPro" id="IPR036400">
    <property type="entry name" value="Cyt_B5-like_heme/steroid_sf"/>
</dbReference>
<dbReference type="RefSeq" id="XP_067758964.1">
    <property type="nucleotide sequence ID" value="XM_067902955.1"/>
</dbReference>
<evidence type="ECO:0000256" key="6">
    <source>
        <dbReference type="ARBA" id="ARBA00023136"/>
    </source>
</evidence>
<dbReference type="PROSITE" id="PS50255">
    <property type="entry name" value="CYTOCHROME_B5_2"/>
    <property type="match status" value="1"/>
</dbReference>
<accession>A0A836IZ60</accession>
<dbReference type="GO" id="GO:0046872">
    <property type="term" value="F:metal ion binding"/>
    <property type="evidence" value="ECO:0007669"/>
    <property type="project" value="UniProtKB-UniRule"/>
</dbReference>
<evidence type="ECO:0000256" key="4">
    <source>
        <dbReference type="ARBA" id="ARBA00022723"/>
    </source>
</evidence>
<proteinExistence type="inferred from homology"/>
<evidence type="ECO:0000256" key="3">
    <source>
        <dbReference type="ARBA" id="ARBA00022692"/>
    </source>
</evidence>
<reference evidence="11 12" key="1">
    <citation type="submission" date="2021-02" db="EMBL/GenBank/DDBJ databases">
        <title>Porcisia hertigi Genome sequencing and assembly.</title>
        <authorList>
            <person name="Almutairi H."/>
            <person name="Gatherer D."/>
        </authorList>
    </citation>
    <scope>NUCLEOTIDE SEQUENCE [LARGE SCALE GENOMIC DNA]</scope>
    <source>
        <strain evidence="11 12">C119</strain>
    </source>
</reference>
<keyword evidence="6 8" id="KW-0472">Membrane</keyword>
<evidence type="ECO:0000256" key="9">
    <source>
        <dbReference type="SAM" id="MobiDB-lite"/>
    </source>
</evidence>
<dbReference type="OrthoDB" id="260519at2759"/>
<feature type="region of interest" description="Disordered" evidence="9">
    <location>
        <begin position="85"/>
        <end position="107"/>
    </location>
</feature>
<protein>
    <recommendedName>
        <fullName evidence="10">Cytochrome b5 heme-binding domain-containing protein</fullName>
    </recommendedName>
</protein>
<evidence type="ECO:0000256" key="2">
    <source>
        <dbReference type="ARBA" id="ARBA00022617"/>
    </source>
</evidence>
<gene>
    <name evidence="11" type="ORF">JKF63_07011</name>
</gene>
<dbReference type="InterPro" id="IPR001199">
    <property type="entry name" value="Cyt_B5-like_heme/steroid-bd"/>
</dbReference>
<evidence type="ECO:0000259" key="10">
    <source>
        <dbReference type="PROSITE" id="PS50255"/>
    </source>
</evidence>
<sequence length="142" mass="15982">MSQRELQMFSWAEITKHTSDDDCWVVMYDKVLDVTKFLNEHPGGFDPIRDMAGTDITNSFESIGHSSTALVKSKTFIIGCVDPEESKAQKEKSKRTNAPAPKWSETNRDELRRYKGGGYLVPPPVMFGAVVIILAIVLYLLK</sequence>